<dbReference type="EMBL" id="HACG01039190">
    <property type="protein sequence ID" value="CEK86055.1"/>
    <property type="molecule type" value="Transcribed_RNA"/>
</dbReference>
<sequence>MMMMMVPGRAGCLQLQVPRCLLLALALCVSSVLTRIITHTESTSDRHKDKSSNFENELEHLRKVVADLSKQVMMQQSFIQERVRTEGFSGVKIVRGVNTGLQNYESASHLSPAAFAIHDHSNYDRTVGLGEMSVVLNGVAFRTRHNDYQLVQPSRTSSLQHAVEDIPFPDVPPEVLNKPTVPEQIQEMREWFQAFYKQDKSIRDYSKYFKPVMCYLEGAWTLDENIEEPFFSERHWLDAKSWEELQEKNRFITYTGVKHRMENIAFLPTTIVSVNMTSGDTVYAQWNYRILCNPINFELPLSFFHQEDDLSYRVDSGQTMKESATTRAARFKLFDPTRQQNNQILDEIFASIPGKENHGANLSYTVFSETMYDSRYGDSNIPLNTAYYHRSYKTVKNGAGGIAHVALGFNDENMWVAQTTQPRIAPLGAERCSYAPLDRTSRTSRQCMNADLRVSYAIPLEVIYMTPLTKWNPYNITIHNNTKDAFKDGRNGGKGPKALHGVDRCHYYLTPLEFFSGPLDTSDPADTIKGFLYVLAPDGEVKRVSSSGTRIVMQDMKDIGKVRLRYPIAPVHDEGSSVWKELNALKDKVKDSVSSAPLSVTFEMSLTVQEPPGEHTHTFTVTYQEFTTLTAGHSVKVTSKEAQGHTHDLTVIYDRKTKTFTYTLCDDVTVCTDGHPRAITLETRNTYTKLP</sequence>
<dbReference type="AlphaFoldDB" id="A0A0B7AZ51"/>
<dbReference type="EMBL" id="HACG01039183">
    <property type="protein sequence ID" value="CEK86048.1"/>
    <property type="molecule type" value="Transcribed_RNA"/>
</dbReference>
<name>A0A0B7AZ51_9EUPU</name>
<protein>
    <submittedName>
        <fullName evidence="1">Uncharacterized protein</fullName>
    </submittedName>
</protein>
<proteinExistence type="predicted"/>
<accession>A0A0B7AZ51</accession>
<gene>
    <name evidence="1" type="primary">ORF151488</name>
    <name evidence="2" type="synonym">ORF151525</name>
</gene>
<evidence type="ECO:0000313" key="2">
    <source>
        <dbReference type="EMBL" id="CEK86055.1"/>
    </source>
</evidence>
<organism evidence="1">
    <name type="scientific">Arion vulgaris</name>
    <dbReference type="NCBI Taxonomy" id="1028688"/>
    <lineage>
        <taxon>Eukaryota</taxon>
        <taxon>Metazoa</taxon>
        <taxon>Spiralia</taxon>
        <taxon>Lophotrochozoa</taxon>
        <taxon>Mollusca</taxon>
        <taxon>Gastropoda</taxon>
        <taxon>Heterobranchia</taxon>
        <taxon>Euthyneura</taxon>
        <taxon>Panpulmonata</taxon>
        <taxon>Eupulmonata</taxon>
        <taxon>Stylommatophora</taxon>
        <taxon>Helicina</taxon>
        <taxon>Arionoidea</taxon>
        <taxon>Arionidae</taxon>
        <taxon>Arion</taxon>
    </lineage>
</organism>
<reference evidence="1" key="1">
    <citation type="submission" date="2014-12" db="EMBL/GenBank/DDBJ databases">
        <title>Insight into the proteome of Arion vulgaris.</title>
        <authorList>
            <person name="Aradska J."/>
            <person name="Bulat T."/>
            <person name="Smidak R."/>
            <person name="Sarate P."/>
            <person name="Gangsoo J."/>
            <person name="Sialana F."/>
            <person name="Bilban M."/>
            <person name="Lubec G."/>
        </authorList>
    </citation>
    <scope>NUCLEOTIDE SEQUENCE</scope>
    <source>
        <tissue evidence="1">Skin</tissue>
    </source>
</reference>
<evidence type="ECO:0000313" key="1">
    <source>
        <dbReference type="EMBL" id="CEK86048.1"/>
    </source>
</evidence>